<keyword evidence="4" id="KW-1185">Reference proteome</keyword>
<protein>
    <submittedName>
        <fullName evidence="3">Uncharacterized protein</fullName>
    </submittedName>
</protein>
<feature type="signal peptide" evidence="2">
    <location>
        <begin position="1"/>
        <end position="22"/>
    </location>
</feature>
<evidence type="ECO:0000313" key="4">
    <source>
        <dbReference type="Proteomes" id="UP000184330"/>
    </source>
</evidence>
<organism evidence="3 4">
    <name type="scientific">Phialocephala subalpina</name>
    <dbReference type="NCBI Taxonomy" id="576137"/>
    <lineage>
        <taxon>Eukaryota</taxon>
        <taxon>Fungi</taxon>
        <taxon>Dikarya</taxon>
        <taxon>Ascomycota</taxon>
        <taxon>Pezizomycotina</taxon>
        <taxon>Leotiomycetes</taxon>
        <taxon>Helotiales</taxon>
        <taxon>Mollisiaceae</taxon>
        <taxon>Phialocephala</taxon>
        <taxon>Phialocephala fortinii species complex</taxon>
    </lineage>
</organism>
<reference evidence="3 4" key="1">
    <citation type="submission" date="2016-03" db="EMBL/GenBank/DDBJ databases">
        <authorList>
            <person name="Ploux O."/>
        </authorList>
    </citation>
    <scope>NUCLEOTIDE SEQUENCE [LARGE SCALE GENOMIC DNA]</scope>
    <source>
        <strain evidence="3 4">UAMH 11012</strain>
    </source>
</reference>
<name>A0A1L7WCP5_9HELO</name>
<feature type="chain" id="PRO_5012340579" evidence="2">
    <location>
        <begin position="23"/>
        <end position="190"/>
    </location>
</feature>
<feature type="compositionally biased region" description="Basic and acidic residues" evidence="1">
    <location>
        <begin position="70"/>
        <end position="87"/>
    </location>
</feature>
<feature type="region of interest" description="Disordered" evidence="1">
    <location>
        <begin position="67"/>
        <end position="87"/>
    </location>
</feature>
<dbReference type="Proteomes" id="UP000184330">
    <property type="component" value="Unassembled WGS sequence"/>
</dbReference>
<dbReference type="AlphaFoldDB" id="A0A1L7WCP5"/>
<sequence length="190" mass="22026">MYGVAWALRGLFATRLLTPLSMQTIGGGHAPLKVCIGSRFLELDTALCPIRPTVLVSPELLVAPQPLLSQEKETERERKDPLRRPDPAWKYLDLNESRHGSSHDLKVQDRQLEPHYQPLQPLQPRFRLARWQCCIFKSKLKPQERRVTDSRLPKFRLGPFCFLLLHEFCGTERPPSRRLKVTVQFIRDPP</sequence>
<proteinExistence type="predicted"/>
<evidence type="ECO:0000256" key="1">
    <source>
        <dbReference type="SAM" id="MobiDB-lite"/>
    </source>
</evidence>
<evidence type="ECO:0000313" key="3">
    <source>
        <dbReference type="EMBL" id="CZR50531.1"/>
    </source>
</evidence>
<keyword evidence="2" id="KW-0732">Signal</keyword>
<evidence type="ECO:0000256" key="2">
    <source>
        <dbReference type="SAM" id="SignalP"/>
    </source>
</evidence>
<gene>
    <name evidence="3" type="ORF">PAC_00404</name>
</gene>
<dbReference type="EMBL" id="FJOG01000001">
    <property type="protein sequence ID" value="CZR50531.1"/>
    <property type="molecule type" value="Genomic_DNA"/>
</dbReference>
<accession>A0A1L7WCP5</accession>